<dbReference type="GO" id="GO:0008483">
    <property type="term" value="F:transaminase activity"/>
    <property type="evidence" value="ECO:0007669"/>
    <property type="project" value="UniProtKB-KW"/>
</dbReference>
<dbReference type="RefSeq" id="WP_089331311.1">
    <property type="nucleotide sequence ID" value="NZ_FZNS01000001.1"/>
</dbReference>
<dbReference type="Gene3D" id="3.30.470.10">
    <property type="match status" value="1"/>
</dbReference>
<dbReference type="GO" id="GO:0016829">
    <property type="term" value="F:lyase activity"/>
    <property type="evidence" value="ECO:0007669"/>
    <property type="project" value="UniProtKB-KW"/>
</dbReference>
<dbReference type="Gene3D" id="3.20.10.10">
    <property type="entry name" value="D-amino Acid Aminotransferase, subunit A, domain 2"/>
    <property type="match status" value="1"/>
</dbReference>
<dbReference type="AlphaFoldDB" id="A0A238V424"/>
<dbReference type="InterPro" id="IPR036038">
    <property type="entry name" value="Aminotransferase-like"/>
</dbReference>
<name>A0A238V424_9BACT</name>
<dbReference type="GO" id="GO:0046394">
    <property type="term" value="P:carboxylic acid biosynthetic process"/>
    <property type="evidence" value="ECO:0007669"/>
    <property type="project" value="UniProtKB-ARBA"/>
</dbReference>
<sequence>MLLYNGQLLSSESFTFSLPNRGLFFNDGFFETMVWAHGSILYLPHHLHRLHRAAAALHFALPPALVTADALLATLQPLADTFAQMPCRLRLQLWRQGGGLYTPTTSACEWLVTGQPFTPLETQVERAAFAEKVSTQPSPVSFCKGPNALTYVLAAQERAQRNLDDVVLLSPAGYVAETVSAAVGWLREHVIYVPAAATGCVAGVRLAHLRTIALALGFGWQEGLYLPADLLAAEAVFTANIAGLRPVQQLGDTLFSSNAHVGLHHLRLADRHATPNY</sequence>
<reference evidence="3" key="1">
    <citation type="submission" date="2017-06" db="EMBL/GenBank/DDBJ databases">
        <authorList>
            <person name="Varghese N."/>
            <person name="Submissions S."/>
        </authorList>
    </citation>
    <scope>NUCLEOTIDE SEQUENCE [LARGE SCALE GENOMIC DNA]</scope>
    <source>
        <strain evidence="3">DSM 28041</strain>
    </source>
</reference>
<dbReference type="InterPro" id="IPR001544">
    <property type="entry name" value="Aminotrans_IV"/>
</dbReference>
<accession>A0A238V424</accession>
<dbReference type="InterPro" id="IPR050571">
    <property type="entry name" value="Class-IV_PLP-Dep_Aminotrnsfr"/>
</dbReference>
<comment type="similarity">
    <text evidence="1">Belongs to the class-IV pyridoxal-phosphate-dependent aminotransferase family.</text>
</comment>
<gene>
    <name evidence="2" type="ORF">SAMN06269173_101107</name>
</gene>
<keyword evidence="2" id="KW-0456">Lyase</keyword>
<evidence type="ECO:0000313" key="3">
    <source>
        <dbReference type="Proteomes" id="UP000198310"/>
    </source>
</evidence>
<keyword evidence="2" id="KW-0808">Transferase</keyword>
<dbReference type="InterPro" id="IPR043132">
    <property type="entry name" value="BCAT-like_C"/>
</dbReference>
<keyword evidence="3" id="KW-1185">Reference proteome</keyword>
<dbReference type="EMBL" id="FZNS01000001">
    <property type="protein sequence ID" value="SNR29215.1"/>
    <property type="molecule type" value="Genomic_DNA"/>
</dbReference>
<protein>
    <submittedName>
        <fullName evidence="2">Branched-chain amino acid aminotransferase/4-amino-4-deoxychorismate lyase</fullName>
    </submittedName>
</protein>
<evidence type="ECO:0000313" key="2">
    <source>
        <dbReference type="EMBL" id="SNR29215.1"/>
    </source>
</evidence>
<dbReference type="Proteomes" id="UP000198310">
    <property type="component" value="Unassembled WGS sequence"/>
</dbReference>
<dbReference type="Pfam" id="PF01063">
    <property type="entry name" value="Aminotran_4"/>
    <property type="match status" value="1"/>
</dbReference>
<dbReference type="SUPFAM" id="SSF56752">
    <property type="entry name" value="D-aminoacid aminotransferase-like PLP-dependent enzymes"/>
    <property type="match status" value="1"/>
</dbReference>
<organism evidence="2 3">
    <name type="scientific">Hymenobacter mucosus</name>
    <dbReference type="NCBI Taxonomy" id="1411120"/>
    <lineage>
        <taxon>Bacteria</taxon>
        <taxon>Pseudomonadati</taxon>
        <taxon>Bacteroidota</taxon>
        <taxon>Cytophagia</taxon>
        <taxon>Cytophagales</taxon>
        <taxon>Hymenobacteraceae</taxon>
        <taxon>Hymenobacter</taxon>
    </lineage>
</organism>
<dbReference type="InterPro" id="IPR043131">
    <property type="entry name" value="BCAT-like_N"/>
</dbReference>
<dbReference type="PANTHER" id="PTHR42743:SF13">
    <property type="entry name" value="P-LOOP CONTAINING NUCLEOSIDE TRIPHOSPHATE HYDROLASE PROTEIN"/>
    <property type="match status" value="1"/>
</dbReference>
<dbReference type="PANTHER" id="PTHR42743">
    <property type="entry name" value="AMINO-ACID AMINOTRANSFERASE"/>
    <property type="match status" value="1"/>
</dbReference>
<evidence type="ECO:0000256" key="1">
    <source>
        <dbReference type="ARBA" id="ARBA00009320"/>
    </source>
</evidence>
<keyword evidence="2" id="KW-0032">Aminotransferase</keyword>
<proteinExistence type="inferred from homology"/>